<dbReference type="AlphaFoldDB" id="Q6N4Q8"/>
<dbReference type="EMBL" id="CP116810">
    <property type="protein sequence ID" value="WCL93445.1"/>
    <property type="molecule type" value="Genomic_DNA"/>
</dbReference>
<dbReference type="Gene3D" id="1.20.910.10">
    <property type="entry name" value="Heme oxygenase-like"/>
    <property type="match status" value="1"/>
</dbReference>
<evidence type="ECO:0000256" key="1">
    <source>
        <dbReference type="SAM" id="MobiDB-lite"/>
    </source>
</evidence>
<reference evidence="3" key="3">
    <citation type="submission" date="2022-12" db="EMBL/GenBank/DDBJ databases">
        <title>Complete genome sequence of Rhodopseudomonas palustris CGA0092 and corrections to the R. palustris CGA009 genome sequence.</title>
        <authorList>
            <person name="Mazny B.R."/>
            <person name="Sheff O.F."/>
            <person name="LaSarre B."/>
            <person name="McKinlay A."/>
            <person name="McKinlay J.B."/>
        </authorList>
    </citation>
    <scope>NUCLEOTIDE SEQUENCE</scope>
    <source>
        <strain evidence="3">CGA009</strain>
    </source>
</reference>
<evidence type="ECO:0000313" key="4">
    <source>
        <dbReference type="Proteomes" id="UP000001426"/>
    </source>
</evidence>
<dbReference type="Pfam" id="PF01126">
    <property type="entry name" value="Heme_oxygenase"/>
    <property type="match status" value="1"/>
</dbReference>
<reference evidence="3" key="1">
    <citation type="submission" date="2003-07" db="EMBL/GenBank/DDBJ databases">
        <authorList>
            <consortium name="Rhodopseudomonas genome consortium"/>
            <person name="Larimer F."/>
            <person name="Harwood C."/>
        </authorList>
    </citation>
    <scope>NUCLEOTIDE SEQUENCE</scope>
    <source>
        <strain evidence="3">CGA009</strain>
    </source>
</reference>
<accession>Q6N4Q8</accession>
<keyword evidence="4" id="KW-1185">Reference proteome</keyword>
<dbReference type="RefSeq" id="WP_011158822.1">
    <property type="nucleotide sequence ID" value="NZ_CP116810.1"/>
</dbReference>
<dbReference type="PhylomeDB" id="Q6N4Q8"/>
<dbReference type="GeneID" id="66894365"/>
<feature type="compositionally biased region" description="Basic and acidic residues" evidence="1">
    <location>
        <begin position="218"/>
        <end position="227"/>
    </location>
</feature>
<dbReference type="CDD" id="cd19166">
    <property type="entry name" value="HemeO-bac"/>
    <property type="match status" value="1"/>
</dbReference>
<protein>
    <submittedName>
        <fullName evidence="3">Biliverdin-producing heme oxygenase</fullName>
    </submittedName>
    <submittedName>
        <fullName evidence="2">Possible iron-starvation protein</fullName>
    </submittedName>
</protein>
<sequence length="227" mass="24683">MTVTDSALVLSRSKRLKAATQATHERLDSGIMARRPFSSRERYALFLLVQHRFHQDVDAFYRSAALGELLPALLERRRLELIELDLRDLGVAPENSRATPVSIGEQPIDVPTALGWLYVAEGSNLGAAFLLKQAGSLGLSETFGARHLVAAPEGRGLHWKTFTTALDAAPLSAMEEERAIAGARAAYQRVHKLVNELLVVAAESAGSLETDDGGPTRFRPDVKEGEG</sequence>
<dbReference type="STRING" id="258594.RPA3279"/>
<dbReference type="EMBL" id="BX572603">
    <property type="protein sequence ID" value="CAE28720.1"/>
    <property type="molecule type" value="Genomic_DNA"/>
</dbReference>
<dbReference type="InterPro" id="IPR016053">
    <property type="entry name" value="Haem_Oase-like"/>
</dbReference>
<dbReference type="InterPro" id="IPR016084">
    <property type="entry name" value="Haem_Oase-like_multi-hlx"/>
</dbReference>
<evidence type="ECO:0000313" key="3">
    <source>
        <dbReference type="EMBL" id="WCL93445.1"/>
    </source>
</evidence>
<dbReference type="eggNOG" id="COG3230">
    <property type="taxonomic scope" value="Bacteria"/>
</dbReference>
<dbReference type="GO" id="GO:0004392">
    <property type="term" value="F:heme oxygenase (decyclizing) activity"/>
    <property type="evidence" value="ECO:0007669"/>
    <property type="project" value="InterPro"/>
</dbReference>
<feature type="region of interest" description="Disordered" evidence="1">
    <location>
        <begin position="207"/>
        <end position="227"/>
    </location>
</feature>
<dbReference type="GO" id="GO:0006788">
    <property type="term" value="P:heme oxidation"/>
    <property type="evidence" value="ECO:0007669"/>
    <property type="project" value="InterPro"/>
</dbReference>
<proteinExistence type="predicted"/>
<reference evidence="2 4" key="2">
    <citation type="journal article" date="2004" name="Nat. Biotechnol.">
        <title>Complete genome sequence of the metabolically versatile photosynthetic bacterium Rhodopseudomonas palustris.</title>
        <authorList>
            <person name="Larimer F.W."/>
            <person name="Chain P."/>
            <person name="Hauser L."/>
            <person name="Lamerdin J."/>
            <person name="Malfatti S."/>
            <person name="Do L."/>
            <person name="Land M.L."/>
            <person name="Pelletier D.A."/>
            <person name="Beatty J.T."/>
            <person name="Lang A.S."/>
            <person name="Tabita F.R."/>
            <person name="Gibson J.L."/>
            <person name="Hanson T.E."/>
            <person name="Bobst C."/>
            <person name="Torres J.L."/>
            <person name="Peres C."/>
            <person name="Harrison F.H."/>
            <person name="Gibson J."/>
            <person name="Harwood C.S."/>
        </authorList>
    </citation>
    <scope>NUCLEOTIDE SEQUENCE [LARGE SCALE GENOMIC DNA]</scope>
    <source>
        <strain evidence="4">ATCC BAA-98 / CGA009</strain>
        <strain evidence="2">CGA009</strain>
    </source>
</reference>
<evidence type="ECO:0000313" key="2">
    <source>
        <dbReference type="EMBL" id="CAE28720.1"/>
    </source>
</evidence>
<gene>
    <name evidence="2" type="primary">pigA</name>
    <name evidence="2" type="ordered locus">RPA3279</name>
    <name evidence="3" type="ORF">TX73_016950</name>
</gene>
<dbReference type="SUPFAM" id="SSF48613">
    <property type="entry name" value="Heme oxygenase-like"/>
    <property type="match status" value="1"/>
</dbReference>
<dbReference type="HOGENOM" id="CLU_085041_1_0_5"/>
<organism evidence="2">
    <name type="scientific">Rhodopseudomonas palustris (strain ATCC BAA-98 / CGA009)</name>
    <dbReference type="NCBI Taxonomy" id="258594"/>
    <lineage>
        <taxon>Bacteria</taxon>
        <taxon>Pseudomonadati</taxon>
        <taxon>Pseudomonadota</taxon>
        <taxon>Alphaproteobacteria</taxon>
        <taxon>Hyphomicrobiales</taxon>
        <taxon>Nitrobacteraceae</taxon>
        <taxon>Rhodopseudomonas</taxon>
    </lineage>
</organism>
<dbReference type="KEGG" id="rpa:TX73_016950"/>
<name>Q6N4Q8_RHOPA</name>
<dbReference type="Proteomes" id="UP000001426">
    <property type="component" value="Chromosome"/>
</dbReference>